<name>A0ABD5XWX2_9EURY</name>
<comment type="caution">
    <text evidence="1">The sequence shown here is derived from an EMBL/GenBank/DDBJ whole genome shotgun (WGS) entry which is preliminary data.</text>
</comment>
<dbReference type="EMBL" id="JBHSZG010000008">
    <property type="protein sequence ID" value="MFC7138013.1"/>
    <property type="molecule type" value="Genomic_DNA"/>
</dbReference>
<keyword evidence="2" id="KW-1185">Reference proteome</keyword>
<evidence type="ECO:0000313" key="1">
    <source>
        <dbReference type="EMBL" id="MFC7138013.1"/>
    </source>
</evidence>
<dbReference type="AlphaFoldDB" id="A0ABD5XWX2"/>
<proteinExistence type="predicted"/>
<accession>A0ABD5XWX2</accession>
<evidence type="ECO:0000313" key="2">
    <source>
        <dbReference type="Proteomes" id="UP001596368"/>
    </source>
</evidence>
<gene>
    <name evidence="1" type="ORF">ACFQRB_19235</name>
</gene>
<dbReference type="Proteomes" id="UP001596368">
    <property type="component" value="Unassembled WGS sequence"/>
</dbReference>
<dbReference type="Pfam" id="PF26515">
    <property type="entry name" value="Ig_halo_2"/>
    <property type="match status" value="1"/>
</dbReference>
<protein>
    <submittedName>
        <fullName evidence="1">Uncharacterized protein</fullName>
    </submittedName>
</protein>
<organism evidence="1 2">
    <name type="scientific">Halobaculum litoreum</name>
    <dbReference type="NCBI Taxonomy" id="3031998"/>
    <lineage>
        <taxon>Archaea</taxon>
        <taxon>Methanobacteriati</taxon>
        <taxon>Methanobacteriota</taxon>
        <taxon>Stenosarchaea group</taxon>
        <taxon>Halobacteria</taxon>
        <taxon>Halobacteriales</taxon>
        <taxon>Haloferacaceae</taxon>
        <taxon>Halobaculum</taxon>
    </lineage>
</organism>
<sequence>MPSRRLALVLGGLLLLSGVSVAAGEVIDAPPTASFSNEDGRTYEVTIFTVPDHRTALLTNVGVTTADGERRLVTVSDLVWSREYRDASVADPGVETTTLTVEPGETVETTVSSWEPGELTVILIEERAGAATTIRADAVTCTQRQQEYSRTFETGGSSGSSVCASNLDWLGV</sequence>
<reference evidence="1 2" key="1">
    <citation type="journal article" date="2019" name="Int. J. Syst. Evol. Microbiol.">
        <title>The Global Catalogue of Microorganisms (GCM) 10K type strain sequencing project: providing services to taxonomists for standard genome sequencing and annotation.</title>
        <authorList>
            <consortium name="The Broad Institute Genomics Platform"/>
            <consortium name="The Broad Institute Genome Sequencing Center for Infectious Disease"/>
            <person name="Wu L."/>
            <person name="Ma J."/>
        </authorList>
    </citation>
    <scope>NUCLEOTIDE SEQUENCE [LARGE SCALE GENOMIC DNA]</scope>
    <source>
        <strain evidence="1 2">DT92</strain>
    </source>
</reference>
<dbReference type="InterPro" id="IPR058994">
    <property type="entry name" value="Ig-containing_halobact"/>
</dbReference>